<evidence type="ECO:0000256" key="3">
    <source>
        <dbReference type="ARBA" id="ARBA00022692"/>
    </source>
</evidence>
<dbReference type="GO" id="GO:0005886">
    <property type="term" value="C:plasma membrane"/>
    <property type="evidence" value="ECO:0007669"/>
    <property type="project" value="TreeGrafter"/>
</dbReference>
<gene>
    <name evidence="8" type="ORF">CSUB01_07336</name>
</gene>
<evidence type="ECO:0000313" key="9">
    <source>
        <dbReference type="Proteomes" id="UP000027238"/>
    </source>
</evidence>
<feature type="transmembrane region" description="Helical" evidence="7">
    <location>
        <begin position="640"/>
        <end position="659"/>
    </location>
</feature>
<dbReference type="HOGENOM" id="CLU_018303_0_2_1"/>
<keyword evidence="3 7" id="KW-0812">Transmembrane</keyword>
<reference evidence="9" key="1">
    <citation type="journal article" date="2014" name="Genome Announc.">
        <title>Draft genome sequence of Colletotrichum sublineola, a destructive pathogen of cultivated sorghum.</title>
        <authorList>
            <person name="Baroncelli R."/>
            <person name="Sanz-Martin J.M."/>
            <person name="Rech G.E."/>
            <person name="Sukno S.A."/>
            <person name="Thon M.R."/>
        </authorList>
    </citation>
    <scope>NUCLEOTIDE SEQUENCE [LARGE SCALE GENOMIC DNA]</scope>
    <source>
        <strain evidence="9">TX430BB</strain>
    </source>
</reference>
<dbReference type="AlphaFoldDB" id="A0A066XJ63"/>
<sequence>MSTSSALQSPSRSPSPHHPTYPLFGDNDDDLGTKSTPIRTPSRSSNGSSTTQVDDVNRVAVNTIRKPPQAHREAHAKLSGSRNFVGHSRDEVNNDNTDDQYNHAENNAFVLEEDPATGMSSWAGQPSIRGSSEAMRMILLTFNTLGITFTWGIEMTYCTPYLLNLGLTKSNTSLVWIAGPLSGLLVQPIVGAIADESKSKWGRRRPFIVMGSIIVACSLLTLGFTKEIVEFFISEKETARVFTIILAVLAIYFVDFAINAVMSCARSLIVDTLPIEKQQTGAAWSSRMSAIGHMLGYGAGAIDLVGIFGTTLGDSQFKQLTLIATFLMVFSSGVTCWAVNERVLVSTRHDPRKATGRFKVVRQIWSTLLHLPPRIQAICWAQFWSWIGWFPFLFYSTTWVGETYFRYDAPAEGKDSKDALGDIGRIGSLALVIYSTITLLGAWLLPLIVRSPDDDNFTARPPQTIAPILDKFNKNKPDLMTTWICGHLMFAAAMFLAPFAHSFRFATFLVAFCGLSWTIAMWAPTTFMGIEVNKLSGAREGGAASYRRLSTDSNIELPTLGQDQPLHLEHGPGEAGQQATSSTGELSGIYFGILNIYTTLPQFIGTFISTIVFTILEPGKSPELSDAPEHEQHGTDGPNAIAVCLFIGAICAVVAARATRKLNDL</sequence>
<feature type="transmembrane region" description="Helical" evidence="7">
    <location>
        <begin position="479"/>
        <end position="499"/>
    </location>
</feature>
<keyword evidence="5 7" id="KW-0472">Membrane</keyword>
<dbReference type="STRING" id="1173701.A0A066XJ63"/>
<dbReference type="Gene3D" id="1.20.1250.20">
    <property type="entry name" value="MFS general substrate transporter like domains"/>
    <property type="match status" value="1"/>
</dbReference>
<dbReference type="SUPFAM" id="SSF103473">
    <property type="entry name" value="MFS general substrate transporter"/>
    <property type="match status" value="1"/>
</dbReference>
<feature type="transmembrane region" description="Helical" evidence="7">
    <location>
        <begin position="173"/>
        <end position="194"/>
    </location>
</feature>
<dbReference type="OrthoDB" id="28755at2759"/>
<dbReference type="Pfam" id="PF13347">
    <property type="entry name" value="MFS_2"/>
    <property type="match status" value="1"/>
</dbReference>
<dbReference type="EMBL" id="JMSE01000585">
    <property type="protein sequence ID" value="KDN68967.1"/>
    <property type="molecule type" value="Genomic_DNA"/>
</dbReference>
<protein>
    <submittedName>
        <fullName evidence="8">Putative sucrose transporter</fullName>
    </submittedName>
</protein>
<organism evidence="8 9">
    <name type="scientific">Colletotrichum sublineola</name>
    <name type="common">Sorghum anthracnose fungus</name>
    <dbReference type="NCBI Taxonomy" id="1173701"/>
    <lineage>
        <taxon>Eukaryota</taxon>
        <taxon>Fungi</taxon>
        <taxon>Dikarya</taxon>
        <taxon>Ascomycota</taxon>
        <taxon>Pezizomycotina</taxon>
        <taxon>Sordariomycetes</taxon>
        <taxon>Hypocreomycetidae</taxon>
        <taxon>Glomerellales</taxon>
        <taxon>Glomerellaceae</taxon>
        <taxon>Colletotrichum</taxon>
        <taxon>Colletotrichum graminicola species complex</taxon>
    </lineage>
</organism>
<evidence type="ECO:0000256" key="2">
    <source>
        <dbReference type="ARBA" id="ARBA00022448"/>
    </source>
</evidence>
<evidence type="ECO:0000256" key="4">
    <source>
        <dbReference type="ARBA" id="ARBA00022989"/>
    </source>
</evidence>
<accession>A0A066XJ63</accession>
<keyword evidence="9" id="KW-1185">Reference proteome</keyword>
<evidence type="ECO:0000256" key="7">
    <source>
        <dbReference type="SAM" id="Phobius"/>
    </source>
</evidence>
<feature type="transmembrane region" description="Helical" evidence="7">
    <location>
        <begin position="505"/>
        <end position="530"/>
    </location>
</feature>
<keyword evidence="2" id="KW-0813">Transport</keyword>
<feature type="transmembrane region" description="Helical" evidence="7">
    <location>
        <begin position="134"/>
        <end position="153"/>
    </location>
</feature>
<feature type="transmembrane region" description="Helical" evidence="7">
    <location>
        <begin position="426"/>
        <end position="449"/>
    </location>
</feature>
<evidence type="ECO:0000256" key="6">
    <source>
        <dbReference type="SAM" id="MobiDB-lite"/>
    </source>
</evidence>
<comment type="caution">
    <text evidence="8">The sequence shown here is derived from an EMBL/GenBank/DDBJ whole genome shotgun (WGS) entry which is preliminary data.</text>
</comment>
<dbReference type="GO" id="GO:0008506">
    <property type="term" value="F:sucrose:proton symporter activity"/>
    <property type="evidence" value="ECO:0007669"/>
    <property type="project" value="TreeGrafter"/>
</dbReference>
<dbReference type="eggNOG" id="KOG0637">
    <property type="taxonomic scope" value="Eukaryota"/>
</dbReference>
<name>A0A066XJ63_COLSU</name>
<feature type="compositionally biased region" description="Polar residues" evidence="6">
    <location>
        <begin position="33"/>
        <end position="54"/>
    </location>
</feature>
<feature type="region of interest" description="Disordered" evidence="6">
    <location>
        <begin position="1"/>
        <end position="100"/>
    </location>
</feature>
<comment type="subcellular location">
    <subcellularLocation>
        <location evidence="1">Membrane</location>
        <topology evidence="1">Multi-pass membrane protein</topology>
    </subcellularLocation>
</comment>
<feature type="transmembrane region" description="Helical" evidence="7">
    <location>
        <begin position="589"/>
        <end position="616"/>
    </location>
</feature>
<feature type="compositionally biased region" description="Low complexity" evidence="6">
    <location>
        <begin position="1"/>
        <end position="14"/>
    </location>
</feature>
<evidence type="ECO:0000256" key="1">
    <source>
        <dbReference type="ARBA" id="ARBA00004141"/>
    </source>
</evidence>
<dbReference type="InterPro" id="IPR036259">
    <property type="entry name" value="MFS_trans_sf"/>
</dbReference>
<feature type="transmembrane region" description="Helical" evidence="7">
    <location>
        <begin position="290"/>
        <end position="308"/>
    </location>
</feature>
<evidence type="ECO:0000256" key="5">
    <source>
        <dbReference type="ARBA" id="ARBA00023136"/>
    </source>
</evidence>
<feature type="transmembrane region" description="Helical" evidence="7">
    <location>
        <begin position="244"/>
        <end position="269"/>
    </location>
</feature>
<feature type="transmembrane region" description="Helical" evidence="7">
    <location>
        <begin position="320"/>
        <end position="339"/>
    </location>
</feature>
<keyword evidence="4 7" id="KW-1133">Transmembrane helix</keyword>
<evidence type="ECO:0000313" key="8">
    <source>
        <dbReference type="EMBL" id="KDN68967.1"/>
    </source>
</evidence>
<proteinExistence type="predicted"/>
<dbReference type="PANTHER" id="PTHR19432:SF76">
    <property type="entry name" value="TRANSPORTER, PUTATIVE (EUROFUNG)-RELATED"/>
    <property type="match status" value="1"/>
</dbReference>
<dbReference type="OMA" id="IYTTIPQ"/>
<feature type="transmembrane region" description="Helical" evidence="7">
    <location>
        <begin position="206"/>
        <end position="224"/>
    </location>
</feature>
<dbReference type="Proteomes" id="UP000027238">
    <property type="component" value="Unassembled WGS sequence"/>
</dbReference>
<dbReference type="PANTHER" id="PTHR19432">
    <property type="entry name" value="SUGAR TRANSPORTER"/>
    <property type="match status" value="1"/>
</dbReference>